<reference evidence="1 2" key="1">
    <citation type="submission" date="2016-11" db="EMBL/GenBank/DDBJ databases">
        <authorList>
            <person name="Jaros S."/>
            <person name="Januszkiewicz K."/>
            <person name="Wedrychowicz H."/>
        </authorList>
    </citation>
    <scope>NUCLEOTIDE SEQUENCE [LARGE SCALE GENOMIC DNA]</scope>
    <source>
        <strain evidence="1 2">DSM 14916</strain>
    </source>
</reference>
<proteinExistence type="predicted"/>
<dbReference type="STRING" id="198092.SAMN02745194_00223"/>
<dbReference type="RefSeq" id="WP_073130456.1">
    <property type="nucleotide sequence ID" value="NZ_FQZF01000002.1"/>
</dbReference>
<accession>A0A1M6ARD0</accession>
<sequence>MPVFADGRIPVSVVADEAGLRASLAARPGAALLAEAAPATLPPGVVATAGFDPAAPHPVACTCCVGRSPLAQALDALFLARVKGQAKWFTRVVALLPAEEARIALDEALRGDSVVASRYRPDVAPPEG</sequence>
<dbReference type="Proteomes" id="UP000184387">
    <property type="component" value="Unassembled WGS sequence"/>
</dbReference>
<dbReference type="EMBL" id="FQZF01000002">
    <property type="protein sequence ID" value="SHI38971.1"/>
    <property type="molecule type" value="Genomic_DNA"/>
</dbReference>
<name>A0A1M6ARD0_9PROT</name>
<protein>
    <submittedName>
        <fullName evidence="1">Uncharacterized protein</fullName>
    </submittedName>
</protein>
<gene>
    <name evidence="1" type="ORF">SAMN02745194_00223</name>
</gene>
<evidence type="ECO:0000313" key="2">
    <source>
        <dbReference type="Proteomes" id="UP000184387"/>
    </source>
</evidence>
<keyword evidence="2" id="KW-1185">Reference proteome</keyword>
<dbReference type="OrthoDB" id="7283991at2"/>
<evidence type="ECO:0000313" key="1">
    <source>
        <dbReference type="EMBL" id="SHI38971.1"/>
    </source>
</evidence>
<organism evidence="1 2">
    <name type="scientific">Muricoccus roseus</name>
    <dbReference type="NCBI Taxonomy" id="198092"/>
    <lineage>
        <taxon>Bacteria</taxon>
        <taxon>Pseudomonadati</taxon>
        <taxon>Pseudomonadota</taxon>
        <taxon>Alphaproteobacteria</taxon>
        <taxon>Acetobacterales</taxon>
        <taxon>Roseomonadaceae</taxon>
        <taxon>Muricoccus</taxon>
    </lineage>
</organism>
<dbReference type="AlphaFoldDB" id="A0A1M6ARD0"/>